<comment type="function">
    <text evidence="4">May form complexes with phosphorylated ligands by interfering with kinases and their effectors.</text>
</comment>
<dbReference type="Pfam" id="PF01161">
    <property type="entry name" value="PBP"/>
    <property type="match status" value="1"/>
</dbReference>
<dbReference type="FunFam" id="3.90.280.10:FF:000001">
    <property type="entry name" value="Terminal flower 1"/>
    <property type="match status" value="1"/>
</dbReference>
<organism evidence="5">
    <name type="scientific">Nicotiana tabacum</name>
    <name type="common">Common tobacco</name>
    <dbReference type="NCBI Taxonomy" id="4097"/>
    <lineage>
        <taxon>Eukaryota</taxon>
        <taxon>Viridiplantae</taxon>
        <taxon>Streptophyta</taxon>
        <taxon>Embryophyta</taxon>
        <taxon>Tracheophyta</taxon>
        <taxon>Spermatophyta</taxon>
        <taxon>Magnoliopsida</taxon>
        <taxon>eudicotyledons</taxon>
        <taxon>Gunneridae</taxon>
        <taxon>Pentapetalae</taxon>
        <taxon>asterids</taxon>
        <taxon>lamiids</taxon>
        <taxon>Solanales</taxon>
        <taxon>Solanaceae</taxon>
        <taxon>Nicotianoideae</taxon>
        <taxon>Nicotianeae</taxon>
        <taxon>Nicotiana</taxon>
    </lineage>
</organism>
<dbReference type="InterPro" id="IPR036610">
    <property type="entry name" value="PEBP-like_sf"/>
</dbReference>
<evidence type="ECO:0000256" key="4">
    <source>
        <dbReference type="ARBA" id="ARBA00054717"/>
    </source>
</evidence>
<accession>J9WK30</accession>
<dbReference type="PANTHER" id="PTHR11362:SF110">
    <property type="entry name" value="PROTEIN HEADING DATE 3A-LIKE"/>
    <property type="match status" value="1"/>
</dbReference>
<evidence type="ECO:0000256" key="1">
    <source>
        <dbReference type="ARBA" id="ARBA00004496"/>
    </source>
</evidence>
<dbReference type="CDD" id="cd00866">
    <property type="entry name" value="PEBP_euk"/>
    <property type="match status" value="1"/>
</dbReference>
<dbReference type="InterPro" id="IPR008914">
    <property type="entry name" value="PEBP"/>
</dbReference>
<evidence type="ECO:0000256" key="3">
    <source>
        <dbReference type="ARBA" id="ARBA00022490"/>
    </source>
</evidence>
<dbReference type="AlphaFoldDB" id="J9WK30"/>
<dbReference type="InterPro" id="IPR035810">
    <property type="entry name" value="PEBP_euk"/>
</dbReference>
<comment type="subcellular location">
    <subcellularLocation>
        <location evidence="1">Cytoplasm</location>
    </subcellularLocation>
</comment>
<evidence type="ECO:0000313" key="5">
    <source>
        <dbReference type="EMBL" id="AFS17371.1"/>
    </source>
</evidence>
<dbReference type="EMBL" id="JX679069">
    <property type="protein sequence ID" value="AFS17371.1"/>
    <property type="molecule type" value="mRNA"/>
</dbReference>
<dbReference type="PANTHER" id="PTHR11362">
    <property type="entry name" value="PHOSPHATIDYLETHANOLAMINE-BINDING PROTEIN"/>
    <property type="match status" value="1"/>
</dbReference>
<protein>
    <submittedName>
        <fullName evidence="5">Flowering locus T3</fullName>
    </submittedName>
</protein>
<keyword evidence="3" id="KW-0963">Cytoplasm</keyword>
<name>J9WK30_TOBAC</name>
<dbReference type="GO" id="GO:0005737">
    <property type="term" value="C:cytoplasm"/>
    <property type="evidence" value="ECO:0007669"/>
    <property type="project" value="UniProtKB-SubCell"/>
</dbReference>
<proteinExistence type="evidence at transcript level"/>
<sequence>MSRLDPLIVSGVIGDVLDPFTRSIDFNVVYNNRMQVYNGCGLRPSQIVHQPRVDVGGDDLRTFYTLVMVDPDAPTPSNPNQREYLHWLVTNIPATTGAHFGNEIIQYESPRPSLGIHRYIFVLFRQLTRDVVNAPDIIDSRENFNTRDFARFYDLNSPVAAMYFNSNRESGTGGRHL</sequence>
<comment type="similarity">
    <text evidence="2">Belongs to the phosphatidylethanolamine-binding protein family.</text>
</comment>
<reference evidence="5" key="1">
    <citation type="journal article" date="2012" name="Plant J.">
        <title>Proteins from the FLOWERING LOCUS T-like subclade of the PEBP family act antagonistically to regulate floral initiation in tobacco.</title>
        <authorList>
            <person name="Harig L."/>
            <person name="Beinecke F.A."/>
            <person name="Oltmanns J."/>
            <person name="Muth J."/>
            <person name="Muller O."/>
            <person name="Ruping B."/>
            <person name="Twyman R.M."/>
            <person name="Fischer R."/>
            <person name="Prufer D."/>
            <person name="Noll G.A."/>
        </authorList>
    </citation>
    <scope>NUCLEOTIDE SEQUENCE</scope>
</reference>
<gene>
    <name evidence="5" type="primary">FT3</name>
</gene>
<evidence type="ECO:0000256" key="2">
    <source>
        <dbReference type="ARBA" id="ARBA00007091"/>
    </source>
</evidence>
<dbReference type="SUPFAM" id="SSF49777">
    <property type="entry name" value="PEBP-like"/>
    <property type="match status" value="1"/>
</dbReference>
<dbReference type="Gene3D" id="3.90.280.10">
    <property type="entry name" value="PEBP-like"/>
    <property type="match status" value="1"/>
</dbReference>